<proteinExistence type="predicted"/>
<reference evidence="2" key="1">
    <citation type="submission" date="2018-07" db="EMBL/GenBank/DDBJ databases">
        <authorList>
            <person name="Quirk P.G."/>
            <person name="Krulwich T.A."/>
        </authorList>
    </citation>
    <scope>NUCLEOTIDE SEQUENCE</scope>
</reference>
<evidence type="ECO:0000313" key="2">
    <source>
        <dbReference type="EMBL" id="SUS08512.1"/>
    </source>
</evidence>
<dbReference type="EMBL" id="UIDG01000625">
    <property type="protein sequence ID" value="SUS08512.1"/>
    <property type="molecule type" value="Genomic_DNA"/>
</dbReference>
<dbReference type="AlphaFoldDB" id="A0A380TJ51"/>
<feature type="compositionally biased region" description="Low complexity" evidence="1">
    <location>
        <begin position="1"/>
        <end position="24"/>
    </location>
</feature>
<organism evidence="2">
    <name type="scientific">metagenome</name>
    <dbReference type="NCBI Taxonomy" id="256318"/>
    <lineage>
        <taxon>unclassified sequences</taxon>
        <taxon>metagenomes</taxon>
    </lineage>
</organism>
<feature type="region of interest" description="Disordered" evidence="1">
    <location>
        <begin position="1"/>
        <end position="25"/>
    </location>
</feature>
<sequence>MATRTRSARKAAAGAARPARTARVGPPPAIELVDALFALARALFEQSENASRWSASERQLLRDERRETSALEVEIESRSKVVNERPPAELTAAIAAAKTASESVRSMRSRKALGPALADVNDAQRLARALLGD</sequence>
<gene>
    <name evidence="2" type="ORF">DF3PB_710004</name>
</gene>
<name>A0A380TJ51_9ZZZZ</name>
<evidence type="ECO:0000256" key="1">
    <source>
        <dbReference type="SAM" id="MobiDB-lite"/>
    </source>
</evidence>
<accession>A0A380TJ51</accession>
<protein>
    <submittedName>
        <fullName evidence="2">Uncharacterized protein</fullName>
    </submittedName>
</protein>